<proteinExistence type="predicted"/>
<keyword evidence="3" id="KW-1185">Reference proteome</keyword>
<gene>
    <name evidence="2" type="ORF">GCK32_009169</name>
</gene>
<protein>
    <submittedName>
        <fullName evidence="2">Uncharacterized protein</fullName>
    </submittedName>
</protein>
<evidence type="ECO:0000313" key="2">
    <source>
        <dbReference type="EMBL" id="KAK5977979.1"/>
    </source>
</evidence>
<keyword evidence="1" id="KW-0175">Coiled coil</keyword>
<organism evidence="2 3">
    <name type="scientific">Trichostrongylus colubriformis</name>
    <name type="common">Black scour worm</name>
    <dbReference type="NCBI Taxonomy" id="6319"/>
    <lineage>
        <taxon>Eukaryota</taxon>
        <taxon>Metazoa</taxon>
        <taxon>Ecdysozoa</taxon>
        <taxon>Nematoda</taxon>
        <taxon>Chromadorea</taxon>
        <taxon>Rhabditida</taxon>
        <taxon>Rhabditina</taxon>
        <taxon>Rhabditomorpha</taxon>
        <taxon>Strongyloidea</taxon>
        <taxon>Trichostrongylidae</taxon>
        <taxon>Trichostrongylus</taxon>
    </lineage>
</organism>
<feature type="coiled-coil region" evidence="1">
    <location>
        <begin position="15"/>
        <end position="42"/>
    </location>
</feature>
<dbReference type="AlphaFoldDB" id="A0AAN8FJW5"/>
<reference evidence="2 3" key="1">
    <citation type="submission" date="2019-10" db="EMBL/GenBank/DDBJ databases">
        <title>Assembly and Annotation for the nematode Trichostrongylus colubriformis.</title>
        <authorList>
            <person name="Martin J."/>
        </authorList>
    </citation>
    <scope>NUCLEOTIDE SEQUENCE [LARGE SCALE GENOMIC DNA]</scope>
    <source>
        <strain evidence="2">G859</strain>
        <tissue evidence="2">Whole worm</tissue>
    </source>
</reference>
<name>A0AAN8FJW5_TRICO</name>
<evidence type="ECO:0000313" key="3">
    <source>
        <dbReference type="Proteomes" id="UP001331761"/>
    </source>
</evidence>
<evidence type="ECO:0000256" key="1">
    <source>
        <dbReference type="SAM" id="Coils"/>
    </source>
</evidence>
<sequence length="163" mass="19028">MPDSQTIRRQIGKLSKQLSRNLAAANDTLADYEIAIDNVQLQNVHSDDLPMLRKDCTNARSNLLASYTRLEQLHEKWYHSSPPTAKKKKYSLNSSLTTATTVLLYRMQYQLLNEWILFFRQLTKNSRNANFLYKILVETLLQHPKISPSILRTYNLHHLRLSN</sequence>
<dbReference type="EMBL" id="WIXE01009966">
    <property type="protein sequence ID" value="KAK5977979.1"/>
    <property type="molecule type" value="Genomic_DNA"/>
</dbReference>
<comment type="caution">
    <text evidence="2">The sequence shown here is derived from an EMBL/GenBank/DDBJ whole genome shotgun (WGS) entry which is preliminary data.</text>
</comment>
<dbReference type="Proteomes" id="UP001331761">
    <property type="component" value="Unassembled WGS sequence"/>
</dbReference>
<accession>A0AAN8FJW5</accession>